<feature type="region of interest" description="Disordered" evidence="4">
    <location>
        <begin position="158"/>
        <end position="219"/>
    </location>
</feature>
<evidence type="ECO:0000256" key="1">
    <source>
        <dbReference type="ARBA" id="ARBA00023015"/>
    </source>
</evidence>
<feature type="compositionally biased region" description="Gly residues" evidence="4">
    <location>
        <begin position="190"/>
        <end position="203"/>
    </location>
</feature>
<reference evidence="6" key="2">
    <citation type="submission" date="2020-09" db="EMBL/GenBank/DDBJ databases">
        <authorList>
            <person name="Sun Q."/>
            <person name="Ohkuma M."/>
        </authorList>
    </citation>
    <scope>NUCLEOTIDE SEQUENCE</scope>
    <source>
        <strain evidence="6">JCM 4834</strain>
    </source>
</reference>
<dbReference type="PROSITE" id="PS01117">
    <property type="entry name" value="HTH_MARR_1"/>
    <property type="match status" value="1"/>
</dbReference>
<evidence type="ECO:0000256" key="4">
    <source>
        <dbReference type="SAM" id="MobiDB-lite"/>
    </source>
</evidence>
<dbReference type="InterPro" id="IPR000835">
    <property type="entry name" value="HTH_MarR-typ"/>
</dbReference>
<keyword evidence="2" id="KW-0238">DNA-binding</keyword>
<organism evidence="6 7">
    <name type="scientific">Streptomyces subrutilus</name>
    <dbReference type="NCBI Taxonomy" id="36818"/>
    <lineage>
        <taxon>Bacteria</taxon>
        <taxon>Bacillati</taxon>
        <taxon>Actinomycetota</taxon>
        <taxon>Actinomycetes</taxon>
        <taxon>Kitasatosporales</taxon>
        <taxon>Streptomycetaceae</taxon>
        <taxon>Streptomyces</taxon>
    </lineage>
</organism>
<dbReference type="AlphaFoldDB" id="A0A918R133"/>
<reference evidence="6" key="1">
    <citation type="journal article" date="2014" name="Int. J. Syst. Evol. Microbiol.">
        <title>Complete genome sequence of Corynebacterium casei LMG S-19264T (=DSM 44701T), isolated from a smear-ripened cheese.</title>
        <authorList>
            <consortium name="US DOE Joint Genome Institute (JGI-PGF)"/>
            <person name="Walter F."/>
            <person name="Albersmeier A."/>
            <person name="Kalinowski J."/>
            <person name="Ruckert C."/>
        </authorList>
    </citation>
    <scope>NUCLEOTIDE SEQUENCE</scope>
    <source>
        <strain evidence="6">JCM 4834</strain>
    </source>
</reference>
<evidence type="ECO:0000259" key="5">
    <source>
        <dbReference type="PROSITE" id="PS50995"/>
    </source>
</evidence>
<feature type="domain" description="HTH marR-type" evidence="5">
    <location>
        <begin position="1"/>
        <end position="145"/>
    </location>
</feature>
<gene>
    <name evidence="6" type="ORF">GCM10010371_47150</name>
</gene>
<dbReference type="InterPro" id="IPR036390">
    <property type="entry name" value="WH_DNA-bd_sf"/>
</dbReference>
<protein>
    <recommendedName>
        <fullName evidence="5">HTH marR-type domain-containing protein</fullName>
    </recommendedName>
</protein>
<dbReference type="InterPro" id="IPR023187">
    <property type="entry name" value="Tscrpt_reg_MarR-type_CS"/>
</dbReference>
<dbReference type="GO" id="GO:0003677">
    <property type="term" value="F:DNA binding"/>
    <property type="evidence" value="ECO:0007669"/>
    <property type="project" value="UniProtKB-KW"/>
</dbReference>
<dbReference type="GO" id="GO:0003700">
    <property type="term" value="F:DNA-binding transcription factor activity"/>
    <property type="evidence" value="ECO:0007669"/>
    <property type="project" value="InterPro"/>
</dbReference>
<dbReference type="PANTHER" id="PTHR33164:SF103">
    <property type="entry name" value="REGULATORY PROTEIN MARR"/>
    <property type="match status" value="1"/>
</dbReference>
<dbReference type="EMBL" id="BMVX01000019">
    <property type="protein sequence ID" value="GGZ82030.1"/>
    <property type="molecule type" value="Genomic_DNA"/>
</dbReference>
<dbReference type="PANTHER" id="PTHR33164">
    <property type="entry name" value="TRANSCRIPTIONAL REGULATOR, MARR FAMILY"/>
    <property type="match status" value="1"/>
</dbReference>
<name>A0A918R133_9ACTN</name>
<evidence type="ECO:0000256" key="2">
    <source>
        <dbReference type="ARBA" id="ARBA00023125"/>
    </source>
</evidence>
<sequence length="219" mass="21654">MAPHIAPNAAEGDPSAAVSAAVELLEVLRARGQDGAGTAVSPSQLRALLVVEEAEGINLRSLGAVLGSRPPSVTRLCDRMAAMGLLERTPSRTSRREVELRLTAQGRALLDEQRVIRLREMSAVLARMEPAAIDALVAGLSGFREAAGGVFAHGDAAAGPSGAGPGGSGPPGGGPGGGRAPVPGATGPHRAGGGPAARDGGPGADPSRVRAPAPVSDSA</sequence>
<dbReference type="Proteomes" id="UP000634660">
    <property type="component" value="Unassembled WGS sequence"/>
</dbReference>
<dbReference type="Gene3D" id="1.10.10.10">
    <property type="entry name" value="Winged helix-like DNA-binding domain superfamily/Winged helix DNA-binding domain"/>
    <property type="match status" value="1"/>
</dbReference>
<accession>A0A918R133</accession>
<comment type="caution">
    <text evidence="6">The sequence shown here is derived from an EMBL/GenBank/DDBJ whole genome shotgun (WGS) entry which is preliminary data.</text>
</comment>
<dbReference type="SMART" id="SM00347">
    <property type="entry name" value="HTH_MARR"/>
    <property type="match status" value="1"/>
</dbReference>
<feature type="compositionally biased region" description="Low complexity" evidence="4">
    <location>
        <begin position="180"/>
        <end position="189"/>
    </location>
</feature>
<keyword evidence="3" id="KW-0804">Transcription</keyword>
<evidence type="ECO:0000313" key="6">
    <source>
        <dbReference type="EMBL" id="GGZ82030.1"/>
    </source>
</evidence>
<dbReference type="InterPro" id="IPR036388">
    <property type="entry name" value="WH-like_DNA-bd_sf"/>
</dbReference>
<dbReference type="SUPFAM" id="SSF46785">
    <property type="entry name" value="Winged helix' DNA-binding domain"/>
    <property type="match status" value="1"/>
</dbReference>
<dbReference type="PROSITE" id="PS50995">
    <property type="entry name" value="HTH_MARR_2"/>
    <property type="match status" value="1"/>
</dbReference>
<feature type="compositionally biased region" description="Gly residues" evidence="4">
    <location>
        <begin position="161"/>
        <end position="179"/>
    </location>
</feature>
<dbReference type="GO" id="GO:0006950">
    <property type="term" value="P:response to stress"/>
    <property type="evidence" value="ECO:0007669"/>
    <property type="project" value="TreeGrafter"/>
</dbReference>
<keyword evidence="1" id="KW-0805">Transcription regulation</keyword>
<dbReference type="Pfam" id="PF12802">
    <property type="entry name" value="MarR_2"/>
    <property type="match status" value="1"/>
</dbReference>
<proteinExistence type="predicted"/>
<dbReference type="InterPro" id="IPR039422">
    <property type="entry name" value="MarR/SlyA-like"/>
</dbReference>
<evidence type="ECO:0000256" key="3">
    <source>
        <dbReference type="ARBA" id="ARBA00023163"/>
    </source>
</evidence>
<evidence type="ECO:0000313" key="7">
    <source>
        <dbReference type="Proteomes" id="UP000634660"/>
    </source>
</evidence>